<proteinExistence type="predicted"/>
<sequence>MVNPPREAISLREVADGQDGSSGSYVFFRRRRWGGGDVQDCAVCLDGLWRRRRRRSSMACIEKWLSMHGAVPLCRQSDAGGGEGRWKKGGEEEEIDGDFAGEQRRAVERTILAAFGFNLGHFPGLTTQAATTITIGPAAASNG</sequence>
<dbReference type="EMBL" id="LR743591">
    <property type="protein sequence ID" value="CAA2619031.1"/>
    <property type="molecule type" value="Genomic_DNA"/>
</dbReference>
<evidence type="ECO:0000256" key="1">
    <source>
        <dbReference type="SAM" id="MobiDB-lite"/>
    </source>
</evidence>
<keyword evidence="3" id="KW-1185">Reference proteome</keyword>
<evidence type="ECO:0000313" key="2">
    <source>
        <dbReference type="EMBL" id="CAA2619031.1"/>
    </source>
</evidence>
<protein>
    <submittedName>
        <fullName evidence="2">Uncharacterized protein</fullName>
    </submittedName>
</protein>
<reference evidence="2 3" key="1">
    <citation type="submission" date="2019-12" db="EMBL/GenBank/DDBJ databases">
        <authorList>
            <person name="Scholz U."/>
            <person name="Mascher M."/>
            <person name="Fiebig A."/>
        </authorList>
    </citation>
    <scope>NUCLEOTIDE SEQUENCE</scope>
</reference>
<dbReference type="AlphaFoldDB" id="A0A7I8ILK4"/>
<feature type="region of interest" description="Disordered" evidence="1">
    <location>
        <begin position="1"/>
        <end position="21"/>
    </location>
</feature>
<dbReference type="Proteomes" id="UP001189122">
    <property type="component" value="Unassembled WGS sequence"/>
</dbReference>
<accession>A0A7I8ILK4</accession>
<dbReference type="EMBL" id="CACRZD030000004">
    <property type="protein sequence ID" value="CAA6658756.1"/>
    <property type="molecule type" value="Genomic_DNA"/>
</dbReference>
<evidence type="ECO:0000313" key="3">
    <source>
        <dbReference type="Proteomes" id="UP001189122"/>
    </source>
</evidence>
<organism evidence="2">
    <name type="scientific">Spirodela intermedia</name>
    <name type="common">Intermediate duckweed</name>
    <dbReference type="NCBI Taxonomy" id="51605"/>
    <lineage>
        <taxon>Eukaryota</taxon>
        <taxon>Viridiplantae</taxon>
        <taxon>Streptophyta</taxon>
        <taxon>Embryophyta</taxon>
        <taxon>Tracheophyta</taxon>
        <taxon>Spermatophyta</taxon>
        <taxon>Magnoliopsida</taxon>
        <taxon>Liliopsida</taxon>
        <taxon>Araceae</taxon>
        <taxon>Lemnoideae</taxon>
        <taxon>Spirodela</taxon>
    </lineage>
</organism>
<gene>
    <name evidence="2" type="ORF">SI7747_04005198</name>
</gene>
<name>A0A7I8ILK4_SPIIN</name>